<accession>A0AAD4INN7</accession>
<feature type="region of interest" description="Disordered" evidence="1">
    <location>
        <begin position="1"/>
        <end position="22"/>
    </location>
</feature>
<name>A0AAD4INN7_PERFH</name>
<protein>
    <recommendedName>
        <fullName evidence="4">Myb/SANT-like domain-containing protein</fullName>
    </recommendedName>
</protein>
<gene>
    <name evidence="2" type="ORF">C2S53_007143</name>
</gene>
<evidence type="ECO:0000256" key="1">
    <source>
        <dbReference type="SAM" id="MobiDB-lite"/>
    </source>
</evidence>
<reference evidence="2 3" key="1">
    <citation type="journal article" date="2021" name="Nat. Commun.">
        <title>Incipient diploidization of the medicinal plant Perilla within 10,000 years.</title>
        <authorList>
            <person name="Zhang Y."/>
            <person name="Shen Q."/>
            <person name="Leng L."/>
            <person name="Zhang D."/>
            <person name="Chen S."/>
            <person name="Shi Y."/>
            <person name="Ning Z."/>
            <person name="Chen S."/>
        </authorList>
    </citation>
    <scope>NUCLEOTIDE SEQUENCE [LARGE SCALE GENOMIC DNA]</scope>
    <source>
        <strain evidence="3">cv. PC099</strain>
    </source>
</reference>
<proteinExistence type="predicted"/>
<evidence type="ECO:0008006" key="4">
    <source>
        <dbReference type="Google" id="ProtNLM"/>
    </source>
</evidence>
<feature type="compositionally biased region" description="Basic and acidic residues" evidence="1">
    <location>
        <begin position="11"/>
        <end position="22"/>
    </location>
</feature>
<dbReference type="AlphaFoldDB" id="A0AAD4INN7"/>
<dbReference type="PANTHER" id="PTHR46250">
    <property type="entry name" value="MYB/SANT-LIKE DNA-BINDING DOMAIN PROTEIN-RELATED"/>
    <property type="match status" value="1"/>
</dbReference>
<dbReference type="PANTHER" id="PTHR46250:SF15">
    <property type="entry name" value="OS01G0523800 PROTEIN"/>
    <property type="match status" value="1"/>
</dbReference>
<dbReference type="EMBL" id="SDAM02029575">
    <property type="protein sequence ID" value="KAH6755886.1"/>
    <property type="molecule type" value="Genomic_DNA"/>
</dbReference>
<sequence>MSSVTQGSNDCRVRVNKSDKTRRSWSTREEEVLLTALKGLVVQWWKSDNGFRAGYLNKLEEAMKKEFPSTDLKGMPHINSKTTTWKKNDYSLSAMLNRSGVGFNLKGTHMIDCNDEQWEQIVKCDANARLMRFKSWPQLDAWREIFGKDRATSENVKDVMDAVNELHQNQDTLQPFPKAKISERNHLPELKARKERAMMGFPAWLSCLLKSNRTTDKRLETIASRIGYDFDQSNAWKEIFDRLSNIEGLSINDKFDICEILAKEVDKMDVFMGLPDEAKTQYVMRLLALKYGTL</sequence>
<keyword evidence="3" id="KW-1185">Reference proteome</keyword>
<evidence type="ECO:0000313" key="2">
    <source>
        <dbReference type="EMBL" id="KAH6755886.1"/>
    </source>
</evidence>
<organism evidence="2 3">
    <name type="scientific">Perilla frutescens var. hirtella</name>
    <name type="common">Perilla citriodora</name>
    <name type="synonym">Perilla setoyensis</name>
    <dbReference type="NCBI Taxonomy" id="608512"/>
    <lineage>
        <taxon>Eukaryota</taxon>
        <taxon>Viridiplantae</taxon>
        <taxon>Streptophyta</taxon>
        <taxon>Embryophyta</taxon>
        <taxon>Tracheophyta</taxon>
        <taxon>Spermatophyta</taxon>
        <taxon>Magnoliopsida</taxon>
        <taxon>eudicotyledons</taxon>
        <taxon>Gunneridae</taxon>
        <taxon>Pentapetalae</taxon>
        <taxon>asterids</taxon>
        <taxon>lamiids</taxon>
        <taxon>Lamiales</taxon>
        <taxon>Lamiaceae</taxon>
        <taxon>Nepetoideae</taxon>
        <taxon>Elsholtzieae</taxon>
        <taxon>Perilla</taxon>
    </lineage>
</organism>
<comment type="caution">
    <text evidence="2">The sequence shown here is derived from an EMBL/GenBank/DDBJ whole genome shotgun (WGS) entry which is preliminary data.</text>
</comment>
<dbReference type="Proteomes" id="UP001190926">
    <property type="component" value="Unassembled WGS sequence"/>
</dbReference>
<evidence type="ECO:0000313" key="3">
    <source>
        <dbReference type="Proteomes" id="UP001190926"/>
    </source>
</evidence>